<dbReference type="OrthoDB" id="8004832at2"/>
<evidence type="ECO:0000256" key="1">
    <source>
        <dbReference type="SAM" id="Phobius"/>
    </source>
</evidence>
<gene>
    <name evidence="2" type="ORF">DK389_25380</name>
</gene>
<name>A0A2U8WD48_9HYPH</name>
<organism evidence="2 3">
    <name type="scientific">Methylobacterium durans</name>
    <dbReference type="NCBI Taxonomy" id="2202825"/>
    <lineage>
        <taxon>Bacteria</taxon>
        <taxon>Pseudomonadati</taxon>
        <taxon>Pseudomonadota</taxon>
        <taxon>Alphaproteobacteria</taxon>
        <taxon>Hyphomicrobiales</taxon>
        <taxon>Methylobacteriaceae</taxon>
        <taxon>Methylobacterium</taxon>
    </lineage>
</organism>
<dbReference type="KEGG" id="mets:DK389_25380"/>
<reference evidence="3" key="1">
    <citation type="submission" date="2018-05" db="EMBL/GenBank/DDBJ databases">
        <title>Complete Genome Sequence of Methylobacterium sp. 17SD2-17.</title>
        <authorList>
            <person name="Srinivasan S."/>
        </authorList>
    </citation>
    <scope>NUCLEOTIDE SEQUENCE [LARGE SCALE GENOMIC DNA]</scope>
    <source>
        <strain evidence="3">17SD2-17</strain>
    </source>
</reference>
<dbReference type="RefSeq" id="WP_109893825.1">
    <property type="nucleotide sequence ID" value="NZ_CP029550.1"/>
</dbReference>
<accession>A0A2U8WD48</accession>
<keyword evidence="1" id="KW-1133">Transmembrane helix</keyword>
<evidence type="ECO:0000313" key="3">
    <source>
        <dbReference type="Proteomes" id="UP000245926"/>
    </source>
</evidence>
<dbReference type="Proteomes" id="UP000245926">
    <property type="component" value="Chromosome"/>
</dbReference>
<proteinExistence type="predicted"/>
<keyword evidence="3" id="KW-1185">Reference proteome</keyword>
<evidence type="ECO:0000313" key="2">
    <source>
        <dbReference type="EMBL" id="AWN43226.1"/>
    </source>
</evidence>
<dbReference type="EMBL" id="CP029550">
    <property type="protein sequence ID" value="AWN43226.1"/>
    <property type="molecule type" value="Genomic_DNA"/>
</dbReference>
<protein>
    <submittedName>
        <fullName evidence="2">Uncharacterized protein</fullName>
    </submittedName>
</protein>
<keyword evidence="1" id="KW-0472">Membrane</keyword>
<feature type="transmembrane region" description="Helical" evidence="1">
    <location>
        <begin position="35"/>
        <end position="55"/>
    </location>
</feature>
<keyword evidence="1" id="KW-0812">Transmembrane</keyword>
<sequence>MHLSSRVVRSLPPQRGGALRRVLPRRLRIRAQLRVLASPMNVLLGGLLVLGWLAFVGWTGAGPTGWQARVCGGLDLRPQACGPVRTRDEAVRRLGSRLS</sequence>
<dbReference type="AlphaFoldDB" id="A0A2U8WD48"/>